<dbReference type="AlphaFoldDB" id="A0A9Q0HEZ7"/>
<gene>
    <name evidence="2" type="ORF">NE237_022726</name>
</gene>
<evidence type="ECO:0000313" key="3">
    <source>
        <dbReference type="Proteomes" id="UP001141806"/>
    </source>
</evidence>
<reference evidence="2" key="1">
    <citation type="journal article" date="2023" name="Plant J.">
        <title>The genome of the king protea, Protea cynaroides.</title>
        <authorList>
            <person name="Chang J."/>
            <person name="Duong T.A."/>
            <person name="Schoeman C."/>
            <person name="Ma X."/>
            <person name="Roodt D."/>
            <person name="Barker N."/>
            <person name="Li Z."/>
            <person name="Van de Peer Y."/>
            <person name="Mizrachi E."/>
        </authorList>
    </citation>
    <scope>NUCLEOTIDE SEQUENCE</scope>
    <source>
        <tissue evidence="2">Young leaves</tissue>
    </source>
</reference>
<protein>
    <submittedName>
        <fullName evidence="2">Uncharacterized protein</fullName>
    </submittedName>
</protein>
<feature type="signal peptide" evidence="1">
    <location>
        <begin position="1"/>
        <end position="21"/>
    </location>
</feature>
<feature type="chain" id="PRO_5040427581" evidence="1">
    <location>
        <begin position="22"/>
        <end position="124"/>
    </location>
</feature>
<evidence type="ECO:0000313" key="2">
    <source>
        <dbReference type="EMBL" id="KAJ4962787.1"/>
    </source>
</evidence>
<proteinExistence type="predicted"/>
<accession>A0A9Q0HEZ7</accession>
<dbReference type="OrthoDB" id="1414493at2759"/>
<dbReference type="EMBL" id="JAMYWD010000008">
    <property type="protein sequence ID" value="KAJ4962787.1"/>
    <property type="molecule type" value="Genomic_DNA"/>
</dbReference>
<keyword evidence="1" id="KW-0732">Signal</keyword>
<name>A0A9Q0HEZ7_9MAGN</name>
<organism evidence="2 3">
    <name type="scientific">Protea cynaroides</name>
    <dbReference type="NCBI Taxonomy" id="273540"/>
    <lineage>
        <taxon>Eukaryota</taxon>
        <taxon>Viridiplantae</taxon>
        <taxon>Streptophyta</taxon>
        <taxon>Embryophyta</taxon>
        <taxon>Tracheophyta</taxon>
        <taxon>Spermatophyta</taxon>
        <taxon>Magnoliopsida</taxon>
        <taxon>Proteales</taxon>
        <taxon>Proteaceae</taxon>
        <taxon>Protea</taxon>
    </lineage>
</organism>
<evidence type="ECO:0000256" key="1">
    <source>
        <dbReference type="SAM" id="SignalP"/>
    </source>
</evidence>
<comment type="caution">
    <text evidence="2">The sequence shown here is derived from an EMBL/GenBank/DDBJ whole genome shotgun (WGS) entry which is preliminary data.</text>
</comment>
<sequence length="124" mass="13869">MAKVKFIFVSVLLLVSAFSHAVNSVEGRHLRFGKQRCLSNKIPITPIEKTETASTKAGENISQFPKPSFPESILRLNVLVMNKGCCELKLLSYVCHLFTCMVTEQRTGVFTNLPLMQFQPSPPI</sequence>
<dbReference type="Proteomes" id="UP001141806">
    <property type="component" value="Unassembled WGS sequence"/>
</dbReference>
<keyword evidence="3" id="KW-1185">Reference proteome</keyword>